<feature type="chain" id="PRO_5044561772" description="Kazal-like domain-containing protein" evidence="1">
    <location>
        <begin position="24"/>
        <end position="89"/>
    </location>
</feature>
<proteinExistence type="predicted"/>
<name>A0A1I8NJV3_MUSDO</name>
<reference evidence="3" key="1">
    <citation type="submission" date="2020-05" db="UniProtKB">
        <authorList>
            <consortium name="EnsemblMetazoa"/>
        </authorList>
    </citation>
    <scope>IDENTIFICATION</scope>
    <source>
        <strain evidence="3">Aabys</strain>
    </source>
</reference>
<dbReference type="InterPro" id="IPR036058">
    <property type="entry name" value="Kazal_dom_sf"/>
</dbReference>
<accession>A0A1I8NJV3</accession>
<evidence type="ECO:0000259" key="2">
    <source>
        <dbReference type="PROSITE" id="PS51465"/>
    </source>
</evidence>
<dbReference type="VEuPathDB" id="VectorBase:MDOA016330"/>
<protein>
    <recommendedName>
        <fullName evidence="2">Kazal-like domain-containing protein</fullName>
    </recommendedName>
</protein>
<sequence length="89" mass="9915">MFSNSSFVILTCFIVCLVASIQAQRCQTACPLNYDPVCGTLRRPNGSIMRCTFPNRCALNVRSCVHREPWRSTPGRCRTESNGCNRIAG</sequence>
<feature type="signal peptide" evidence="1">
    <location>
        <begin position="1"/>
        <end position="23"/>
    </location>
</feature>
<dbReference type="InterPro" id="IPR002350">
    <property type="entry name" value="Kazal_dom"/>
</dbReference>
<keyword evidence="1" id="KW-0732">Signal</keyword>
<dbReference type="EnsemblMetazoa" id="MDOA016330-RA">
    <property type="protein sequence ID" value="MDOA016330-PA"/>
    <property type="gene ID" value="MDOA016330"/>
</dbReference>
<gene>
    <name evidence="3" type="primary">105262391</name>
</gene>
<dbReference type="PROSITE" id="PS51465">
    <property type="entry name" value="KAZAL_2"/>
    <property type="match status" value="1"/>
</dbReference>
<evidence type="ECO:0000256" key="1">
    <source>
        <dbReference type="SAM" id="SignalP"/>
    </source>
</evidence>
<dbReference type="SUPFAM" id="SSF100895">
    <property type="entry name" value="Kazal-type serine protease inhibitors"/>
    <property type="match status" value="1"/>
</dbReference>
<feature type="domain" description="Kazal-like" evidence="2">
    <location>
        <begin position="20"/>
        <end position="79"/>
    </location>
</feature>
<dbReference type="Gene3D" id="3.30.60.30">
    <property type="match status" value="1"/>
</dbReference>
<organism evidence="3">
    <name type="scientific">Musca domestica</name>
    <name type="common">House fly</name>
    <dbReference type="NCBI Taxonomy" id="7370"/>
    <lineage>
        <taxon>Eukaryota</taxon>
        <taxon>Metazoa</taxon>
        <taxon>Ecdysozoa</taxon>
        <taxon>Arthropoda</taxon>
        <taxon>Hexapoda</taxon>
        <taxon>Insecta</taxon>
        <taxon>Pterygota</taxon>
        <taxon>Neoptera</taxon>
        <taxon>Endopterygota</taxon>
        <taxon>Diptera</taxon>
        <taxon>Brachycera</taxon>
        <taxon>Muscomorpha</taxon>
        <taxon>Muscoidea</taxon>
        <taxon>Muscidae</taxon>
        <taxon>Musca</taxon>
    </lineage>
</organism>
<dbReference type="AlphaFoldDB" id="A0A1I8NJV3"/>
<evidence type="ECO:0000313" key="3">
    <source>
        <dbReference type="EnsemblMetazoa" id="MDOA016330-PA"/>
    </source>
</evidence>